<name>A0A8S0TU05_OLEEU</name>
<proteinExistence type="inferred from homology"/>
<accession>A0A8S0TU05</accession>
<keyword evidence="4" id="KW-1185">Reference proteome</keyword>
<dbReference type="PANTHER" id="PTHR10795">
    <property type="entry name" value="PROPROTEIN CONVERTASE SUBTILISIN/KEXIN"/>
    <property type="match status" value="1"/>
</dbReference>
<dbReference type="GO" id="GO:0004252">
    <property type="term" value="F:serine-type endopeptidase activity"/>
    <property type="evidence" value="ECO:0007669"/>
    <property type="project" value="InterPro"/>
</dbReference>
<dbReference type="SUPFAM" id="SSF52743">
    <property type="entry name" value="Subtilisin-like"/>
    <property type="match status" value="1"/>
</dbReference>
<evidence type="ECO:0000313" key="4">
    <source>
        <dbReference type="Proteomes" id="UP000594638"/>
    </source>
</evidence>
<evidence type="ECO:0000313" key="3">
    <source>
        <dbReference type="EMBL" id="CAA3009616.1"/>
    </source>
</evidence>
<sequence length="264" mass="28861">MEKAVLVQTGVMWPPIRRTGRRGPVHIAKLKPDIPSPKDLGHTRHPQRLGPLFKGQACWGLAREQLEEGCLLHVLRCPDPESITNLSPWSLSIAASDIDRKFLTQVQLGNGKTYEGVAVNTFNLKDEMYSLVYGGKVPAQGFDGSESRYCDPDTLDKKTGKWNQCPFTLGGGEQPLVAGVTRSIMQDDRIKDFAFSFRFSASYLGMPALCAPGIDIVAAWSEATTVTGLEGDTIVVPYKIISRTSMSCPHATASVAYVKSFNPT</sequence>
<reference evidence="3 4" key="1">
    <citation type="submission" date="2019-12" db="EMBL/GenBank/DDBJ databases">
        <authorList>
            <person name="Alioto T."/>
            <person name="Alioto T."/>
            <person name="Gomez Garrido J."/>
        </authorList>
    </citation>
    <scope>NUCLEOTIDE SEQUENCE [LARGE SCALE GENOMIC DNA]</scope>
</reference>
<dbReference type="EMBL" id="CACTIH010007321">
    <property type="protein sequence ID" value="CAA3009616.1"/>
    <property type="molecule type" value="Genomic_DNA"/>
</dbReference>
<dbReference type="AlphaFoldDB" id="A0A8S0TU05"/>
<keyword evidence="2" id="KW-0732">Signal</keyword>
<gene>
    <name evidence="3" type="ORF">OLEA9_A082846</name>
</gene>
<dbReference type="Gene3D" id="3.40.50.200">
    <property type="entry name" value="Peptidase S8/S53 domain"/>
    <property type="match status" value="1"/>
</dbReference>
<dbReference type="Gramene" id="OE9A082846T1">
    <property type="protein sequence ID" value="OE9A082846C1"/>
    <property type="gene ID" value="OE9A082846"/>
</dbReference>
<comment type="caution">
    <text evidence="3">The sequence shown here is derived from an EMBL/GenBank/DDBJ whole genome shotgun (WGS) entry which is preliminary data.</text>
</comment>
<organism evidence="3 4">
    <name type="scientific">Olea europaea subsp. europaea</name>
    <dbReference type="NCBI Taxonomy" id="158383"/>
    <lineage>
        <taxon>Eukaryota</taxon>
        <taxon>Viridiplantae</taxon>
        <taxon>Streptophyta</taxon>
        <taxon>Embryophyta</taxon>
        <taxon>Tracheophyta</taxon>
        <taxon>Spermatophyta</taxon>
        <taxon>Magnoliopsida</taxon>
        <taxon>eudicotyledons</taxon>
        <taxon>Gunneridae</taxon>
        <taxon>Pentapetalae</taxon>
        <taxon>asterids</taxon>
        <taxon>lamiids</taxon>
        <taxon>Lamiales</taxon>
        <taxon>Oleaceae</taxon>
        <taxon>Oleeae</taxon>
        <taxon>Olea</taxon>
    </lineage>
</organism>
<dbReference type="GO" id="GO:0006508">
    <property type="term" value="P:proteolysis"/>
    <property type="evidence" value="ECO:0007669"/>
    <property type="project" value="InterPro"/>
</dbReference>
<dbReference type="InterPro" id="IPR045051">
    <property type="entry name" value="SBT"/>
</dbReference>
<dbReference type="Gene3D" id="3.50.30.30">
    <property type="match status" value="1"/>
</dbReference>
<protein>
    <submittedName>
        <fullName evidence="3">Cucumisin-like</fullName>
    </submittedName>
</protein>
<evidence type="ECO:0000256" key="1">
    <source>
        <dbReference type="ARBA" id="ARBA00011073"/>
    </source>
</evidence>
<dbReference type="InterPro" id="IPR036852">
    <property type="entry name" value="Peptidase_S8/S53_dom_sf"/>
</dbReference>
<evidence type="ECO:0000256" key="2">
    <source>
        <dbReference type="ARBA" id="ARBA00022729"/>
    </source>
</evidence>
<dbReference type="Proteomes" id="UP000594638">
    <property type="component" value="Unassembled WGS sequence"/>
</dbReference>
<comment type="similarity">
    <text evidence="1">Belongs to the peptidase S8 family.</text>
</comment>
<dbReference type="OrthoDB" id="1748166at2759"/>